<evidence type="ECO:0000313" key="1">
    <source>
        <dbReference type="EMBL" id="AHE55738.1"/>
    </source>
</evidence>
<dbReference type="PATRIC" id="fig|1123269.5.peg.4002"/>
<name>W0AHF5_9SPHN</name>
<gene>
    <name evidence="1" type="ORF">NX02_20485</name>
</gene>
<dbReference type="AlphaFoldDB" id="W0AHF5"/>
<dbReference type="KEGG" id="ssan:NX02_20485"/>
<dbReference type="EMBL" id="CP006644">
    <property type="protein sequence ID" value="AHE55738.1"/>
    <property type="molecule type" value="Genomic_DNA"/>
</dbReference>
<keyword evidence="2" id="KW-1185">Reference proteome</keyword>
<dbReference type="STRING" id="1123269.NX02_20485"/>
<dbReference type="RefSeq" id="WP_025293897.1">
    <property type="nucleotide sequence ID" value="NZ_CP006644.1"/>
</dbReference>
<proteinExistence type="predicted"/>
<sequence>MAKELVMPTDDRSWASIALSRLDAWRERRRSDQIRALSEEHLERGLRRTAASMMLEPEGSPGRERAVQTHRAMLTERLRRRGFEL</sequence>
<accession>W0AHF5</accession>
<reference evidence="1 2" key="1">
    <citation type="submission" date="2013-07" db="EMBL/GenBank/DDBJ databases">
        <title>Completed genome of Sphingomonas sanxanigenens NX02.</title>
        <authorList>
            <person name="Ma T."/>
            <person name="Huang H."/>
            <person name="Wu M."/>
            <person name="Li X."/>
            <person name="Li G."/>
        </authorList>
    </citation>
    <scope>NUCLEOTIDE SEQUENCE [LARGE SCALE GENOMIC DNA]</scope>
    <source>
        <strain evidence="1 2">NX02</strain>
    </source>
</reference>
<evidence type="ECO:0000313" key="2">
    <source>
        <dbReference type="Proteomes" id="UP000018851"/>
    </source>
</evidence>
<protein>
    <submittedName>
        <fullName evidence="1">Uncharacterized protein</fullName>
    </submittedName>
</protein>
<dbReference type="HOGENOM" id="CLU_2511002_0_0_5"/>
<organism evidence="1 2">
    <name type="scientific">Sphingomonas sanxanigenens DSM 19645 = NX02</name>
    <dbReference type="NCBI Taxonomy" id="1123269"/>
    <lineage>
        <taxon>Bacteria</taxon>
        <taxon>Pseudomonadati</taxon>
        <taxon>Pseudomonadota</taxon>
        <taxon>Alphaproteobacteria</taxon>
        <taxon>Sphingomonadales</taxon>
        <taxon>Sphingomonadaceae</taxon>
        <taxon>Sphingomonas</taxon>
    </lineage>
</organism>
<dbReference type="Proteomes" id="UP000018851">
    <property type="component" value="Chromosome"/>
</dbReference>